<dbReference type="SMART" id="SM00751">
    <property type="entry name" value="BSD"/>
    <property type="match status" value="1"/>
</dbReference>
<dbReference type="PROSITE" id="PS50858">
    <property type="entry name" value="BSD"/>
    <property type="match status" value="1"/>
</dbReference>
<feature type="region of interest" description="Disordered" evidence="1">
    <location>
        <begin position="272"/>
        <end position="347"/>
    </location>
</feature>
<sequence length="347" mass="39630">MEFYDPIVAQEELPKTEGVNDNKTEEAVHKLEDEIDQAYTAVETRFAGLWSSASKNANELQEKYKLEEHKNQLLEQLSSAKTNINNKAKVTENLGQIEEQLKALSGHMPEVDLKNLQQHASNTLDSLDSTLESVEKQAGKYVTQLTSFFSGMVSVNPGDSQPDESTETLFKTPLNPKENYGTSRYDNDLYNLHTTASIYTSDEADSEEEIKKFNADAKTAEISKLLKDYPNTLTKLMNDLVPVKISYELFWYRYFKAEAKLKESEKKRKELLKRKENKDASDHGDDDEEFTWDDEEEDVVDVAKEAQGEQDAKSAKDDNSVQESSRDSDEKNNKENDDDDDDDDDWE</sequence>
<dbReference type="HOGENOM" id="CLU_774258_0_0_1"/>
<feature type="compositionally biased region" description="Basic and acidic residues" evidence="1">
    <location>
        <begin position="272"/>
        <end position="283"/>
    </location>
</feature>
<dbReference type="eggNOG" id="KOG2690">
    <property type="taxonomic scope" value="Eukaryota"/>
</dbReference>
<keyword evidence="4" id="KW-1185">Reference proteome</keyword>
<gene>
    <name evidence="3" type="ordered locus">DEHA2F24992g</name>
</gene>
<feature type="compositionally biased region" description="Basic and acidic residues" evidence="1">
    <location>
        <begin position="12"/>
        <end position="23"/>
    </location>
</feature>
<dbReference type="KEGG" id="dha:DEHA2F24992g"/>
<feature type="domain" description="BSD" evidence="2">
    <location>
        <begin position="209"/>
        <end position="262"/>
    </location>
</feature>
<dbReference type="PANTHER" id="PTHR16019">
    <property type="entry name" value="SYNAPSE-ASSOCIATED PROTEIN"/>
    <property type="match status" value="1"/>
</dbReference>
<feature type="compositionally biased region" description="Acidic residues" evidence="1">
    <location>
        <begin position="284"/>
        <end position="300"/>
    </location>
</feature>
<accession>Q6BK45</accession>
<dbReference type="InterPro" id="IPR051494">
    <property type="entry name" value="BSD_domain-containing"/>
</dbReference>
<feature type="compositionally biased region" description="Acidic residues" evidence="1">
    <location>
        <begin position="336"/>
        <end position="347"/>
    </location>
</feature>
<dbReference type="GO" id="GO:0005737">
    <property type="term" value="C:cytoplasm"/>
    <property type="evidence" value="ECO:0007669"/>
    <property type="project" value="TreeGrafter"/>
</dbReference>
<protein>
    <submittedName>
        <fullName evidence="3">DEHA2F24992p</fullName>
    </submittedName>
</protein>
<dbReference type="VEuPathDB" id="FungiDB:DEHA2F24992g"/>
<reference evidence="3 4" key="1">
    <citation type="journal article" date="2004" name="Nature">
        <title>Genome evolution in yeasts.</title>
        <authorList>
            <consortium name="Genolevures"/>
            <person name="Dujon B."/>
            <person name="Sherman D."/>
            <person name="Fischer G."/>
            <person name="Durrens P."/>
            <person name="Casaregola S."/>
            <person name="Lafontaine I."/>
            <person name="de Montigny J."/>
            <person name="Marck C."/>
            <person name="Neuveglise C."/>
            <person name="Talla E."/>
            <person name="Goffard N."/>
            <person name="Frangeul L."/>
            <person name="Aigle M."/>
            <person name="Anthouard V."/>
            <person name="Babour A."/>
            <person name="Barbe V."/>
            <person name="Barnay S."/>
            <person name="Blanchin S."/>
            <person name="Beckerich J.M."/>
            <person name="Beyne E."/>
            <person name="Bleykasten C."/>
            <person name="Boisrame A."/>
            <person name="Boyer J."/>
            <person name="Cattolico L."/>
            <person name="Confanioleri F."/>
            <person name="de Daruvar A."/>
            <person name="Despons L."/>
            <person name="Fabre E."/>
            <person name="Fairhead C."/>
            <person name="Ferry-Dumazet H."/>
            <person name="Groppi A."/>
            <person name="Hantraye F."/>
            <person name="Hennequin C."/>
            <person name="Jauniaux N."/>
            <person name="Joyet P."/>
            <person name="Kachouri R."/>
            <person name="Kerrest A."/>
            <person name="Koszul R."/>
            <person name="Lemaire M."/>
            <person name="Lesur I."/>
            <person name="Ma L."/>
            <person name="Muller H."/>
            <person name="Nicaud J.M."/>
            <person name="Nikolski M."/>
            <person name="Oztas S."/>
            <person name="Ozier-Kalogeropoulos O."/>
            <person name="Pellenz S."/>
            <person name="Potier S."/>
            <person name="Richard G.F."/>
            <person name="Straub M.L."/>
            <person name="Suleau A."/>
            <person name="Swennene D."/>
            <person name="Tekaia F."/>
            <person name="Wesolowski-Louvel M."/>
            <person name="Westhof E."/>
            <person name="Wirth B."/>
            <person name="Zeniou-Meyer M."/>
            <person name="Zivanovic I."/>
            <person name="Bolotin-Fukuhara M."/>
            <person name="Thierry A."/>
            <person name="Bouchier C."/>
            <person name="Caudron B."/>
            <person name="Scarpelli C."/>
            <person name="Gaillardin C."/>
            <person name="Weissenbach J."/>
            <person name="Wincker P."/>
            <person name="Souciet J.L."/>
        </authorList>
    </citation>
    <scope>NUCLEOTIDE SEQUENCE [LARGE SCALE GENOMIC DNA]</scope>
    <source>
        <strain evidence="4">ATCC 36239 / CBS 767 / BCRC 21394 / JCM 1990 / NBRC 0083 / IGC 2968</strain>
    </source>
</reference>
<organism evidence="3 4">
    <name type="scientific">Debaryomyces hansenii (strain ATCC 36239 / CBS 767 / BCRC 21394 / JCM 1990 / NBRC 0083 / IGC 2968)</name>
    <name type="common">Yeast</name>
    <name type="synonym">Torulaspora hansenii</name>
    <dbReference type="NCBI Taxonomy" id="284592"/>
    <lineage>
        <taxon>Eukaryota</taxon>
        <taxon>Fungi</taxon>
        <taxon>Dikarya</taxon>
        <taxon>Ascomycota</taxon>
        <taxon>Saccharomycotina</taxon>
        <taxon>Pichiomycetes</taxon>
        <taxon>Debaryomycetaceae</taxon>
        <taxon>Debaryomyces</taxon>
    </lineage>
</organism>
<dbReference type="InterPro" id="IPR005607">
    <property type="entry name" value="BSD_dom"/>
</dbReference>
<dbReference type="Proteomes" id="UP000000599">
    <property type="component" value="Chromosome F"/>
</dbReference>
<dbReference type="OMA" id="LFWYRYF"/>
<dbReference type="OrthoDB" id="73788at2759"/>
<dbReference type="AlphaFoldDB" id="Q6BK45"/>
<feature type="region of interest" description="Disordered" evidence="1">
    <location>
        <begin position="1"/>
        <end position="23"/>
    </location>
</feature>
<dbReference type="InterPro" id="IPR035925">
    <property type="entry name" value="BSD_dom_sf"/>
</dbReference>
<evidence type="ECO:0000313" key="4">
    <source>
        <dbReference type="Proteomes" id="UP000000599"/>
    </source>
</evidence>
<evidence type="ECO:0000313" key="3">
    <source>
        <dbReference type="EMBL" id="CAG89841.2"/>
    </source>
</evidence>
<dbReference type="GeneID" id="2903847"/>
<evidence type="ECO:0000256" key="1">
    <source>
        <dbReference type="SAM" id="MobiDB-lite"/>
    </source>
</evidence>
<dbReference type="PANTHER" id="PTHR16019:SF5">
    <property type="entry name" value="BSD DOMAIN-CONTAINING PROTEIN 1"/>
    <property type="match status" value="1"/>
</dbReference>
<dbReference type="SUPFAM" id="SSF140383">
    <property type="entry name" value="BSD domain-like"/>
    <property type="match status" value="1"/>
</dbReference>
<dbReference type="EMBL" id="CR382138">
    <property type="protein sequence ID" value="CAG89841.2"/>
    <property type="molecule type" value="Genomic_DNA"/>
</dbReference>
<proteinExistence type="predicted"/>
<dbReference type="InParanoid" id="Q6BK45"/>
<feature type="region of interest" description="Disordered" evidence="1">
    <location>
        <begin position="158"/>
        <end position="183"/>
    </location>
</feature>
<name>Q6BK45_DEBHA</name>
<feature type="compositionally biased region" description="Basic and acidic residues" evidence="1">
    <location>
        <begin position="301"/>
        <end position="335"/>
    </location>
</feature>
<dbReference type="RefSeq" id="XP_461426.2">
    <property type="nucleotide sequence ID" value="XM_461426.1"/>
</dbReference>
<dbReference type="Pfam" id="PF03909">
    <property type="entry name" value="BSD"/>
    <property type="match status" value="1"/>
</dbReference>
<dbReference type="Gene3D" id="1.10.3970.10">
    <property type="entry name" value="BSD domain"/>
    <property type="match status" value="1"/>
</dbReference>
<evidence type="ECO:0000259" key="2">
    <source>
        <dbReference type="PROSITE" id="PS50858"/>
    </source>
</evidence>